<reference evidence="3" key="1">
    <citation type="submission" date="2021-02" db="EMBL/GenBank/DDBJ databases">
        <authorList>
            <person name="Nowell W R."/>
        </authorList>
    </citation>
    <scope>NUCLEOTIDE SEQUENCE</scope>
</reference>
<dbReference type="PANTHER" id="PTHR40743">
    <property type="entry name" value="NUCLEOTIDE-DIPHOSPHO-SUGAR TRANSFERASE CONTAINING PROTEIN"/>
    <property type="match status" value="1"/>
</dbReference>
<dbReference type="PANTHER" id="PTHR40743:SF1">
    <property type="entry name" value="POSSIBLE GLYCOSYLTRANSFERASE"/>
    <property type="match status" value="1"/>
</dbReference>
<dbReference type="AlphaFoldDB" id="A0A8S2SMG1"/>
<evidence type="ECO:0000313" key="4">
    <source>
        <dbReference type="Proteomes" id="UP000682733"/>
    </source>
</evidence>
<protein>
    <submittedName>
        <fullName evidence="3">Uncharacterized protein</fullName>
    </submittedName>
</protein>
<proteinExistence type="predicted"/>
<evidence type="ECO:0000313" key="3">
    <source>
        <dbReference type="EMBL" id="CAF4229303.1"/>
    </source>
</evidence>
<keyword evidence="1" id="KW-1133">Transmembrane helix</keyword>
<comment type="caution">
    <text evidence="3">The sequence shown here is derived from an EMBL/GenBank/DDBJ whole genome shotgun (WGS) entry which is preliminary data.</text>
</comment>
<accession>A0A8S2SMG1</accession>
<dbReference type="EMBL" id="CAJNOK010028184">
    <property type="protein sequence ID" value="CAF1431122.1"/>
    <property type="molecule type" value="Genomic_DNA"/>
</dbReference>
<keyword evidence="1" id="KW-0812">Transmembrane</keyword>
<organism evidence="3 4">
    <name type="scientific">Didymodactylos carnosus</name>
    <dbReference type="NCBI Taxonomy" id="1234261"/>
    <lineage>
        <taxon>Eukaryota</taxon>
        <taxon>Metazoa</taxon>
        <taxon>Spiralia</taxon>
        <taxon>Gnathifera</taxon>
        <taxon>Rotifera</taxon>
        <taxon>Eurotatoria</taxon>
        <taxon>Bdelloidea</taxon>
        <taxon>Philodinida</taxon>
        <taxon>Philodinidae</taxon>
        <taxon>Didymodactylos</taxon>
    </lineage>
</organism>
<feature type="transmembrane region" description="Helical" evidence="1">
    <location>
        <begin position="12"/>
        <end position="29"/>
    </location>
</feature>
<dbReference type="Proteomes" id="UP000682733">
    <property type="component" value="Unassembled WGS sequence"/>
</dbReference>
<evidence type="ECO:0000256" key="1">
    <source>
        <dbReference type="SAM" id="Phobius"/>
    </source>
</evidence>
<name>A0A8S2SMG1_9BILA</name>
<dbReference type="EMBL" id="CAJOBA010049974">
    <property type="protein sequence ID" value="CAF4229303.1"/>
    <property type="molecule type" value="Genomic_DNA"/>
</dbReference>
<gene>
    <name evidence="2" type="ORF">OVA965_LOCUS34048</name>
    <name evidence="3" type="ORF">TMI583_LOCUS34959</name>
</gene>
<dbReference type="Proteomes" id="UP000677228">
    <property type="component" value="Unassembled WGS sequence"/>
</dbReference>
<sequence length="252" mass="29853">MFYKTSVNKGLKRVLGLLFIGFCFWYHFLKQTQEVEEFSELGYPVLLPKTNFKLRHFRTQKNESEEIMFNQQFPRNQIHVVYQFYIDDDKRRQTELDLALEKNILNNEIDCIHLLLEKKGHIPCYLLSKYDKCIYVWLLGKRLTFNNAIEFSQNRLRGLFVAVINSDVYFDKTIRLLKQIAEMKNKLIALSVIEADNNGRTRDLRCSKQYIGSHDTYIFKPPVNNFQEVYDATDVYVGGITGWVDEKTNTYL</sequence>
<evidence type="ECO:0000313" key="2">
    <source>
        <dbReference type="EMBL" id="CAF1431122.1"/>
    </source>
</evidence>
<keyword evidence="1" id="KW-0472">Membrane</keyword>